<feature type="transmembrane region" description="Helical" evidence="1">
    <location>
        <begin position="51"/>
        <end position="72"/>
    </location>
</feature>
<dbReference type="Proteomes" id="UP000000872">
    <property type="component" value="Segment"/>
</dbReference>
<reference evidence="2 3" key="1">
    <citation type="journal article" date="2000" name="Virology">
        <title>Complete genomic sequence of the Amsacta moorei entomopoxvirus: analysis and comparison with other poxviruses.</title>
        <authorList>
            <person name="Bawden A.L."/>
            <person name="Glassberg K.J."/>
            <person name="Diggans J."/>
            <person name="Shaw R."/>
            <person name="Farmerie W."/>
            <person name="Moyer R.W."/>
        </authorList>
    </citation>
    <scope>NUCLEOTIDE SEQUENCE [LARGE SCALE GENOMIC DNA]</scope>
</reference>
<organismHost>
    <name type="scientific">Amsacta</name>
    <dbReference type="NCBI Taxonomy" id="340055"/>
</organismHost>
<keyword evidence="1" id="KW-1133">Transmembrane helix</keyword>
<gene>
    <name evidence="2" type="primary">AMV220</name>
</gene>
<proteinExistence type="predicted"/>
<organism evidence="2 3">
    <name type="scientific">Amsacta moorei entomopoxvirus</name>
    <name type="common">AmEPV</name>
    <dbReference type="NCBI Taxonomy" id="28321"/>
    <lineage>
        <taxon>Viruses</taxon>
        <taxon>Varidnaviria</taxon>
        <taxon>Bamfordvirae</taxon>
        <taxon>Nucleocytoviricota</taxon>
        <taxon>Pokkesviricetes</taxon>
        <taxon>Chitovirales</taxon>
        <taxon>Poxviridae</taxon>
        <taxon>Entomopoxvirinae</taxon>
        <taxon>Betaentomopoxvirus</taxon>
    </lineage>
</organism>
<evidence type="ECO:0000313" key="3">
    <source>
        <dbReference type="Proteomes" id="UP000000872"/>
    </source>
</evidence>
<dbReference type="KEGG" id="vg:1494810"/>
<dbReference type="EMBL" id="AF250284">
    <property type="protein sequence ID" value="AAG02926.1"/>
    <property type="molecule type" value="Genomic_DNA"/>
</dbReference>
<evidence type="ECO:0000313" key="2">
    <source>
        <dbReference type="EMBL" id="AAG02926.1"/>
    </source>
</evidence>
<sequence length="73" mass="8318">MSPFSLVKLHVEHTLNLVPPNLGLFTLFSLSFPIESITIGIASIVLLSNKVYLKVVIIYLLIFFFTFIVKFFI</sequence>
<keyword evidence="1" id="KW-0812">Transmembrane</keyword>
<protein>
    <submittedName>
        <fullName evidence="2">AMV220</fullName>
    </submittedName>
</protein>
<dbReference type="RefSeq" id="NP_065002.1">
    <property type="nucleotide sequence ID" value="NC_002520.1"/>
</dbReference>
<accession>Q9EMI6</accession>
<feature type="transmembrane region" description="Helical" evidence="1">
    <location>
        <begin position="21"/>
        <end position="45"/>
    </location>
</feature>
<name>Q9EMI6_AMEPV</name>
<keyword evidence="3" id="KW-1185">Reference proteome</keyword>
<evidence type="ECO:0000256" key="1">
    <source>
        <dbReference type="SAM" id="Phobius"/>
    </source>
</evidence>
<dbReference type="GeneID" id="1494810"/>
<keyword evidence="1" id="KW-0472">Membrane</keyword>